<evidence type="ECO:0000259" key="4">
    <source>
        <dbReference type="PROSITE" id="PS50887"/>
    </source>
</evidence>
<keyword evidence="6" id="KW-1185">Reference proteome</keyword>
<dbReference type="InterPro" id="IPR029787">
    <property type="entry name" value="Nucleotide_cyclase"/>
</dbReference>
<dbReference type="EMBL" id="JAJQKU010000001">
    <property type="protein sequence ID" value="MCD9095394.1"/>
    <property type="molecule type" value="Genomic_DNA"/>
</dbReference>
<dbReference type="NCBIfam" id="TIGR00254">
    <property type="entry name" value="GGDEF"/>
    <property type="match status" value="1"/>
</dbReference>
<evidence type="ECO:0000256" key="2">
    <source>
        <dbReference type="ARBA" id="ARBA00034247"/>
    </source>
</evidence>
<keyword evidence="3" id="KW-0812">Transmembrane</keyword>
<dbReference type="CDD" id="cd01949">
    <property type="entry name" value="GGDEF"/>
    <property type="match status" value="1"/>
</dbReference>
<evidence type="ECO:0000256" key="1">
    <source>
        <dbReference type="ARBA" id="ARBA00012528"/>
    </source>
</evidence>
<dbReference type="InterPro" id="IPR043128">
    <property type="entry name" value="Rev_trsase/Diguanyl_cyclase"/>
</dbReference>
<comment type="catalytic activity">
    <reaction evidence="2">
        <text>2 GTP = 3',3'-c-di-GMP + 2 diphosphate</text>
        <dbReference type="Rhea" id="RHEA:24898"/>
        <dbReference type="ChEBI" id="CHEBI:33019"/>
        <dbReference type="ChEBI" id="CHEBI:37565"/>
        <dbReference type="ChEBI" id="CHEBI:58805"/>
        <dbReference type="EC" id="2.7.7.65"/>
    </reaction>
</comment>
<feature type="transmembrane region" description="Helical" evidence="3">
    <location>
        <begin position="131"/>
        <end position="152"/>
    </location>
</feature>
<dbReference type="PROSITE" id="PS50887">
    <property type="entry name" value="GGDEF"/>
    <property type="match status" value="1"/>
</dbReference>
<dbReference type="SUPFAM" id="SSF55073">
    <property type="entry name" value="Nucleotide cyclase"/>
    <property type="match status" value="1"/>
</dbReference>
<sequence>MLNRLQVSHRLAIVTFMGAMIALATAGFSVFRILQQNYVQAFIDASVTIMTLAIVRWAWAPGRAEVAGSLMCLVNTVFCCAVLYRVGLDSHGWIYLALMSSFYLAPVKVAVACSLVLIGFGALSLSGDSSVYLYTTLTTWCLIFLFSLFFSVQIRDHSGFLHSLASLDPLTQLPNRRAMETDLVQAVSRKSSAIGMLILDLDRFKSVNDTHGHAAGDVVLKQVAHVLQNQLRERDQVYRFGGEEFVMVLPIGSIDALESAAERMRRVVAEQSSSPSGPMTVSVGAALFDGEKDWQDWFAKADAALYEAKKQGGNRIRLG</sequence>
<name>A0ABS8U7P9_9GAMM</name>
<dbReference type="PANTHER" id="PTHR45138">
    <property type="entry name" value="REGULATORY COMPONENTS OF SENSORY TRANSDUCTION SYSTEM"/>
    <property type="match status" value="1"/>
</dbReference>
<dbReference type="SMART" id="SM00267">
    <property type="entry name" value="GGDEF"/>
    <property type="match status" value="1"/>
</dbReference>
<feature type="transmembrane region" description="Helical" evidence="3">
    <location>
        <begin position="12"/>
        <end position="34"/>
    </location>
</feature>
<accession>A0ABS8U7P9</accession>
<reference evidence="5" key="1">
    <citation type="submission" date="2021-12" db="EMBL/GenBank/DDBJ databases">
        <authorList>
            <person name="Ulrich A."/>
        </authorList>
    </citation>
    <scope>NUCLEOTIDE SEQUENCE</scope>
    <source>
        <strain evidence="5">A1P009</strain>
    </source>
</reference>
<comment type="caution">
    <text evidence="5">The sequence shown here is derived from an EMBL/GenBank/DDBJ whole genome shotgun (WGS) entry which is preliminary data.</text>
</comment>
<feature type="transmembrane region" description="Helical" evidence="3">
    <location>
        <begin position="66"/>
        <end position="86"/>
    </location>
</feature>
<dbReference type="PANTHER" id="PTHR45138:SF9">
    <property type="entry name" value="DIGUANYLATE CYCLASE DGCM-RELATED"/>
    <property type="match status" value="1"/>
</dbReference>
<proteinExistence type="predicted"/>
<protein>
    <recommendedName>
        <fullName evidence="1">diguanylate cyclase</fullName>
        <ecNumber evidence="1">2.7.7.65</ecNumber>
    </recommendedName>
</protein>
<gene>
    <name evidence="5" type="ORF">LTT95_00365</name>
</gene>
<evidence type="ECO:0000313" key="6">
    <source>
        <dbReference type="Proteomes" id="UP001430360"/>
    </source>
</evidence>
<feature type="transmembrane region" description="Helical" evidence="3">
    <location>
        <begin position="41"/>
        <end position="60"/>
    </location>
</feature>
<dbReference type="EC" id="2.7.7.65" evidence="1"/>
<dbReference type="InterPro" id="IPR050469">
    <property type="entry name" value="Diguanylate_Cyclase"/>
</dbReference>
<evidence type="ECO:0000256" key="3">
    <source>
        <dbReference type="SAM" id="Phobius"/>
    </source>
</evidence>
<dbReference type="Pfam" id="PF00990">
    <property type="entry name" value="GGDEF"/>
    <property type="match status" value="1"/>
</dbReference>
<keyword evidence="3" id="KW-1133">Transmembrane helix</keyword>
<dbReference type="Proteomes" id="UP001430360">
    <property type="component" value="Unassembled WGS sequence"/>
</dbReference>
<keyword evidence="3" id="KW-0472">Membrane</keyword>
<feature type="transmembrane region" description="Helical" evidence="3">
    <location>
        <begin position="93"/>
        <end position="125"/>
    </location>
</feature>
<feature type="domain" description="GGDEF" evidence="4">
    <location>
        <begin position="192"/>
        <end position="319"/>
    </location>
</feature>
<dbReference type="Gene3D" id="3.30.70.270">
    <property type="match status" value="1"/>
</dbReference>
<dbReference type="RefSeq" id="WP_232133943.1">
    <property type="nucleotide sequence ID" value="NZ_CP089507.1"/>
</dbReference>
<organism evidence="5 6">
    <name type="scientific">Luteimonas fraxinea</name>
    <dbReference type="NCBI Taxonomy" id="2901869"/>
    <lineage>
        <taxon>Bacteria</taxon>
        <taxon>Pseudomonadati</taxon>
        <taxon>Pseudomonadota</taxon>
        <taxon>Gammaproteobacteria</taxon>
        <taxon>Lysobacterales</taxon>
        <taxon>Lysobacteraceae</taxon>
        <taxon>Luteimonas</taxon>
    </lineage>
</organism>
<dbReference type="InterPro" id="IPR000160">
    <property type="entry name" value="GGDEF_dom"/>
</dbReference>
<reference evidence="5" key="2">
    <citation type="journal article" date="2022" name="Syst. Appl. Microbiol.">
        <title>Physiological and genomic characterisation of Luteimonas fraxinea sp. nov., a bacterial species associated with trees tolerant to ash dieback.</title>
        <authorList>
            <person name="Ulrich K."/>
            <person name="Becker R."/>
            <person name="Behrendt U."/>
            <person name="Kube M."/>
            <person name="Schneck V."/>
            <person name="Ulrich A."/>
        </authorList>
    </citation>
    <scope>NUCLEOTIDE SEQUENCE</scope>
    <source>
        <strain evidence="5">A1P009</strain>
    </source>
</reference>
<evidence type="ECO:0000313" key="5">
    <source>
        <dbReference type="EMBL" id="MCD9095394.1"/>
    </source>
</evidence>